<dbReference type="Gene3D" id="3.90.120.10">
    <property type="entry name" value="DNA Methylase, subunit A, domain 2"/>
    <property type="match status" value="1"/>
</dbReference>
<evidence type="ECO:0000313" key="9">
    <source>
        <dbReference type="Proteomes" id="UP001576780"/>
    </source>
</evidence>
<comment type="caution">
    <text evidence="8">The sequence shown here is derived from an EMBL/GenBank/DDBJ whole genome shotgun (WGS) entry which is preliminary data.</text>
</comment>
<dbReference type="PROSITE" id="PS51679">
    <property type="entry name" value="SAM_MT_C5"/>
    <property type="match status" value="1"/>
</dbReference>
<evidence type="ECO:0000256" key="3">
    <source>
        <dbReference type="ARBA" id="ARBA00022679"/>
    </source>
</evidence>
<protein>
    <recommendedName>
        <fullName evidence="1">DNA (cytosine-5-)-methyltransferase</fullName>
        <ecNumber evidence="1">2.1.1.37</ecNumber>
    </recommendedName>
</protein>
<gene>
    <name evidence="8" type="ORF">ACE1CA_16755</name>
</gene>
<dbReference type="PANTHER" id="PTHR10629:SF52">
    <property type="entry name" value="DNA (CYTOSINE-5)-METHYLTRANSFERASE 1"/>
    <property type="match status" value="1"/>
</dbReference>
<evidence type="ECO:0000256" key="1">
    <source>
        <dbReference type="ARBA" id="ARBA00011975"/>
    </source>
</evidence>
<dbReference type="PRINTS" id="PR00105">
    <property type="entry name" value="C5METTRFRASE"/>
</dbReference>
<dbReference type="Pfam" id="PF00145">
    <property type="entry name" value="DNA_methylase"/>
    <property type="match status" value="1"/>
</dbReference>
<dbReference type="Proteomes" id="UP001576780">
    <property type="component" value="Unassembled WGS sequence"/>
</dbReference>
<proteinExistence type="inferred from homology"/>
<dbReference type="GO" id="GO:0003886">
    <property type="term" value="F:DNA (cytosine-5-)-methyltransferase activity"/>
    <property type="evidence" value="ECO:0007669"/>
    <property type="project" value="UniProtKB-EC"/>
</dbReference>
<dbReference type="RefSeq" id="WP_413278575.1">
    <property type="nucleotide sequence ID" value="NZ_JBHFNT010000141.1"/>
</dbReference>
<comment type="similarity">
    <text evidence="6 7">Belongs to the class I-like SAM-binding methyltransferase superfamily. C5-methyltransferase family.</text>
</comment>
<dbReference type="GO" id="GO:0032259">
    <property type="term" value="P:methylation"/>
    <property type="evidence" value="ECO:0007669"/>
    <property type="project" value="UniProtKB-KW"/>
</dbReference>
<accession>A0ABV4WM79</accession>
<dbReference type="InterPro" id="IPR050390">
    <property type="entry name" value="C5-Methyltransferase"/>
</dbReference>
<evidence type="ECO:0000256" key="2">
    <source>
        <dbReference type="ARBA" id="ARBA00022603"/>
    </source>
</evidence>
<evidence type="ECO:0000313" key="8">
    <source>
        <dbReference type="EMBL" id="MFB2836185.1"/>
    </source>
</evidence>
<evidence type="ECO:0000256" key="7">
    <source>
        <dbReference type="RuleBase" id="RU000416"/>
    </source>
</evidence>
<evidence type="ECO:0000256" key="6">
    <source>
        <dbReference type="PROSITE-ProRule" id="PRU01016"/>
    </source>
</evidence>
<feature type="active site" evidence="6">
    <location>
        <position position="97"/>
    </location>
</feature>
<dbReference type="InterPro" id="IPR001525">
    <property type="entry name" value="C5_MeTfrase"/>
</dbReference>
<keyword evidence="5" id="KW-0680">Restriction system</keyword>
<name>A0ABV4WM79_9CYAN</name>
<dbReference type="EC" id="2.1.1.37" evidence="1"/>
<reference evidence="8 9" key="1">
    <citation type="submission" date="2024-09" db="EMBL/GenBank/DDBJ databases">
        <title>Floridaenema gen nov. (Aerosakkonemataceae, Aerosakkonematales ord. nov., Cyanobacteria) from benthic tropical and subtropical fresh waters, with the description of four new species.</title>
        <authorList>
            <person name="Moretto J.A."/>
            <person name="Berthold D.E."/>
            <person name="Lefler F.W."/>
            <person name="Huang I.-S."/>
            <person name="Laughinghouse H. IV."/>
        </authorList>
    </citation>
    <scope>NUCLEOTIDE SEQUENCE [LARGE SCALE GENOMIC DNA]</scope>
    <source>
        <strain evidence="8 9">BLCC-F167</strain>
    </source>
</reference>
<keyword evidence="4 6" id="KW-0949">S-adenosyl-L-methionine</keyword>
<keyword evidence="9" id="KW-1185">Reference proteome</keyword>
<organism evidence="8 9">
    <name type="scientific">Floridaenema evergladense BLCC-F167</name>
    <dbReference type="NCBI Taxonomy" id="3153639"/>
    <lineage>
        <taxon>Bacteria</taxon>
        <taxon>Bacillati</taxon>
        <taxon>Cyanobacteriota</taxon>
        <taxon>Cyanophyceae</taxon>
        <taxon>Oscillatoriophycideae</taxon>
        <taxon>Aerosakkonematales</taxon>
        <taxon>Aerosakkonemataceae</taxon>
        <taxon>Floridanema</taxon>
        <taxon>Floridanema evergladense</taxon>
    </lineage>
</organism>
<evidence type="ECO:0000256" key="4">
    <source>
        <dbReference type="ARBA" id="ARBA00022691"/>
    </source>
</evidence>
<keyword evidence="2 6" id="KW-0489">Methyltransferase</keyword>
<dbReference type="EMBL" id="JBHFNT010000141">
    <property type="protein sequence ID" value="MFB2836185.1"/>
    <property type="molecule type" value="Genomic_DNA"/>
</dbReference>
<dbReference type="SUPFAM" id="SSF53335">
    <property type="entry name" value="S-adenosyl-L-methionine-dependent methyltransferases"/>
    <property type="match status" value="1"/>
</dbReference>
<sequence length="378" mass="43105">MSSKPKIFSFFAGSGFLDLGFELNGFDIVYVNEIYSPFMQAYSYSREHLKITAPKYGYHEKDVANLIEGEAALNLSYLIQDARKDASIIGFIGGPPCPDFSIGGKNRGKEGDNGKLSACYIELICQQKPDFFLFENVKGLWKTKKHRTFFEELKTKIIQSGYVLVERLINAIEYGVPQDRERIILIGFRTSLLKDLGIKINSNIGILPESYFHWDKYIINPIDKVFSLPWPTTNLFQENSLLPYPDSIPLPLTVEYWFRENDVLNHPNAEDHFQPKAGISKFASVDEGDVSKKSFKRLHRWRYSPTACYGNNEVHLHPYKIRRLSVAEALAIQSLPKNFILPANMSLTNMFKTVGNGVPYLAAKAIAKTTLYFLETRE</sequence>
<dbReference type="Gene3D" id="3.40.50.150">
    <property type="entry name" value="Vaccinia Virus protein VP39"/>
    <property type="match status" value="1"/>
</dbReference>
<keyword evidence="3 6" id="KW-0808">Transferase</keyword>
<evidence type="ECO:0000256" key="5">
    <source>
        <dbReference type="ARBA" id="ARBA00022747"/>
    </source>
</evidence>
<dbReference type="InterPro" id="IPR029063">
    <property type="entry name" value="SAM-dependent_MTases_sf"/>
</dbReference>
<dbReference type="PANTHER" id="PTHR10629">
    <property type="entry name" value="CYTOSINE-SPECIFIC METHYLTRANSFERASE"/>
    <property type="match status" value="1"/>
</dbReference>
<dbReference type="NCBIfam" id="TIGR00675">
    <property type="entry name" value="dcm"/>
    <property type="match status" value="1"/>
</dbReference>